<protein>
    <submittedName>
        <fullName evidence="2">Uncharacterized protein</fullName>
    </submittedName>
</protein>
<keyword evidence="3" id="KW-1185">Reference proteome</keyword>
<feature type="compositionally biased region" description="Basic residues" evidence="1">
    <location>
        <begin position="80"/>
        <end position="91"/>
    </location>
</feature>
<reference evidence="2 3" key="1">
    <citation type="submission" date="2024-02" db="EMBL/GenBank/DDBJ databases">
        <title>High-quality chromosome-scale genome assembly of Pensacola bahiagrass (Paspalum notatum Flugge var. saurae).</title>
        <authorList>
            <person name="Vega J.M."/>
            <person name="Podio M."/>
            <person name="Orjuela J."/>
            <person name="Siena L.A."/>
            <person name="Pessino S.C."/>
            <person name="Combes M.C."/>
            <person name="Mariac C."/>
            <person name="Albertini E."/>
            <person name="Pupilli F."/>
            <person name="Ortiz J.P.A."/>
            <person name="Leblanc O."/>
        </authorList>
    </citation>
    <scope>NUCLEOTIDE SEQUENCE [LARGE SCALE GENOMIC DNA]</scope>
    <source>
        <strain evidence="2">R1</strain>
        <tissue evidence="2">Leaf</tissue>
    </source>
</reference>
<evidence type="ECO:0000256" key="1">
    <source>
        <dbReference type="SAM" id="MobiDB-lite"/>
    </source>
</evidence>
<proteinExistence type="predicted"/>
<name>A0AAQ3XHH8_PASNO</name>
<evidence type="ECO:0000313" key="3">
    <source>
        <dbReference type="Proteomes" id="UP001341281"/>
    </source>
</evidence>
<sequence length="169" mass="19422">MAAHATAPAPRRHPAMNAPVLHRPADERSCAPWRPRPADAPQRPAGIRRRTPSASTPGRRRRTPRPRETCPWPPAPYSRTRCRRPPPRRRPMAPCTPTQLGTHAEEEMIRGLRVRDVLIGTKAGGKRRALIYSSRSRQHRLDLGEVCFLIPRNHRCLRVTWHEKLLEFQ</sequence>
<evidence type="ECO:0000313" key="2">
    <source>
        <dbReference type="EMBL" id="WVZ99073.1"/>
    </source>
</evidence>
<gene>
    <name evidence="2" type="ORF">U9M48_044423</name>
</gene>
<dbReference type="EMBL" id="CP144754">
    <property type="protein sequence ID" value="WVZ99073.1"/>
    <property type="molecule type" value="Genomic_DNA"/>
</dbReference>
<dbReference type="Proteomes" id="UP001341281">
    <property type="component" value="Chromosome 10"/>
</dbReference>
<organism evidence="2 3">
    <name type="scientific">Paspalum notatum var. saurae</name>
    <dbReference type="NCBI Taxonomy" id="547442"/>
    <lineage>
        <taxon>Eukaryota</taxon>
        <taxon>Viridiplantae</taxon>
        <taxon>Streptophyta</taxon>
        <taxon>Embryophyta</taxon>
        <taxon>Tracheophyta</taxon>
        <taxon>Spermatophyta</taxon>
        <taxon>Magnoliopsida</taxon>
        <taxon>Liliopsida</taxon>
        <taxon>Poales</taxon>
        <taxon>Poaceae</taxon>
        <taxon>PACMAD clade</taxon>
        <taxon>Panicoideae</taxon>
        <taxon>Andropogonodae</taxon>
        <taxon>Paspaleae</taxon>
        <taxon>Paspalinae</taxon>
        <taxon>Paspalum</taxon>
    </lineage>
</organism>
<accession>A0AAQ3XHH8</accession>
<dbReference type="AlphaFoldDB" id="A0AAQ3XHH8"/>
<feature type="region of interest" description="Disordered" evidence="1">
    <location>
        <begin position="1"/>
        <end position="98"/>
    </location>
</feature>